<dbReference type="Gene3D" id="1.10.287.130">
    <property type="match status" value="1"/>
</dbReference>
<dbReference type="InterPro" id="IPR018762">
    <property type="entry name" value="ChpT_C"/>
</dbReference>
<name>A0A9X1LA37_9PROT</name>
<keyword evidence="3" id="KW-1185">Reference proteome</keyword>
<organism evidence="2 3">
    <name type="scientific">Roseicella aerolata</name>
    <dbReference type="NCBI Taxonomy" id="2883479"/>
    <lineage>
        <taxon>Bacteria</taxon>
        <taxon>Pseudomonadati</taxon>
        <taxon>Pseudomonadota</taxon>
        <taxon>Alphaproteobacteria</taxon>
        <taxon>Acetobacterales</taxon>
        <taxon>Roseomonadaceae</taxon>
        <taxon>Roseicella</taxon>
    </lineage>
</organism>
<dbReference type="AlphaFoldDB" id="A0A9X1LA37"/>
<reference evidence="2" key="1">
    <citation type="submission" date="2021-10" db="EMBL/GenBank/DDBJ databases">
        <title>Roseicella aerolatum sp. nov., isolated from aerosols of e-waste dismantling site.</title>
        <authorList>
            <person name="Qin T."/>
        </authorList>
    </citation>
    <scope>NUCLEOTIDE SEQUENCE</scope>
    <source>
        <strain evidence="2">GB24</strain>
    </source>
</reference>
<dbReference type="InterPro" id="IPR036890">
    <property type="entry name" value="HATPase_C_sf"/>
</dbReference>
<dbReference type="EMBL" id="JAJAQI010000010">
    <property type="protein sequence ID" value="MCB4821815.1"/>
    <property type="molecule type" value="Genomic_DNA"/>
</dbReference>
<comment type="caution">
    <text evidence="2">The sequence shown here is derived from an EMBL/GenBank/DDBJ whole genome shotgun (WGS) entry which is preliminary data.</text>
</comment>
<dbReference type="Pfam" id="PF10090">
    <property type="entry name" value="HPTransfase"/>
    <property type="match status" value="1"/>
</dbReference>
<gene>
    <name evidence="2" type="ORF">LHA35_08735</name>
</gene>
<evidence type="ECO:0000313" key="2">
    <source>
        <dbReference type="EMBL" id="MCB4821815.1"/>
    </source>
</evidence>
<proteinExistence type="predicted"/>
<accession>A0A9X1LA37</accession>
<dbReference type="Proteomes" id="UP001139311">
    <property type="component" value="Unassembled WGS sequence"/>
</dbReference>
<dbReference type="RefSeq" id="WP_226607111.1">
    <property type="nucleotide sequence ID" value="NZ_JAJAQI010000010.1"/>
</dbReference>
<evidence type="ECO:0000313" key="3">
    <source>
        <dbReference type="Proteomes" id="UP001139311"/>
    </source>
</evidence>
<feature type="domain" description="Histidine phosphotransferase ChpT C-terminal" evidence="1">
    <location>
        <begin position="87"/>
        <end position="191"/>
    </location>
</feature>
<sequence>MRLDAQLARLLSARLCHDLGGAVGTLSGTLDLAGEGDAEMLGLARDTAAGLRERLRLYAAAWGGAAEDADGESLARLLRSAPASPRVRFRLDHLAAGGLLPAILVPLALNAALLGAEALPRGGTVTLAGSAEDGLVVCPEGHGASWPAGLLALLGGGLAEALQAGPRRVVAPLLLALATEAGWTVSLAHGAAGGVPPLLLGPA</sequence>
<evidence type="ECO:0000259" key="1">
    <source>
        <dbReference type="Pfam" id="PF10090"/>
    </source>
</evidence>
<dbReference type="Gene3D" id="3.30.565.10">
    <property type="entry name" value="Histidine kinase-like ATPase, C-terminal domain"/>
    <property type="match status" value="1"/>
</dbReference>
<protein>
    <recommendedName>
        <fullName evidence="1">Histidine phosphotransferase ChpT C-terminal domain-containing protein</fullName>
    </recommendedName>
</protein>